<gene>
    <name evidence="4" type="ORF">POL68_10220</name>
    <name evidence="5" type="ORF">POL68_39705</name>
    <name evidence="6" type="ORF">POL68_40400</name>
</gene>
<dbReference type="Pfam" id="PF05598">
    <property type="entry name" value="DUF772"/>
    <property type="match status" value="1"/>
</dbReference>
<reference evidence="6 7" key="1">
    <citation type="submission" date="2022-11" db="EMBL/GenBank/DDBJ databases">
        <title>Minimal conservation of predation-associated metabolite biosynthetic gene clusters underscores biosynthetic potential of Myxococcota including descriptions for ten novel species: Archangium lansinium sp. nov., Myxococcus landrumus sp. nov., Nannocystis bai.</title>
        <authorList>
            <person name="Ahearne A."/>
            <person name="Stevens C."/>
            <person name="Dowd S."/>
        </authorList>
    </citation>
    <scope>NUCLEOTIDE SEQUENCE [LARGE SCALE GENOMIC DNA]</scope>
    <source>
        <strain evidence="6 7">NCWAL01</strain>
    </source>
</reference>
<accession>A0ABT5DM91</accession>
<dbReference type="Pfam" id="PF01609">
    <property type="entry name" value="DDE_Tnp_1"/>
    <property type="match status" value="1"/>
</dbReference>
<protein>
    <submittedName>
        <fullName evidence="6">IS1182 family transposase</fullName>
    </submittedName>
</protein>
<evidence type="ECO:0000259" key="2">
    <source>
        <dbReference type="Pfam" id="PF01609"/>
    </source>
</evidence>
<sequence length="465" mass="52553">MSPRPFRPWQPEQGQLLPQYTREALGEGNLACFFADLAGVLDFSPVLKGYTKECGQPPYHPVMMTLLLMYAYARGVNSSREIERRCEIDLGFRYLAGGERPDHDTLCHFRVRHLEAFGELFVDTLRVASEAGMKKLGHLAVDGTKVKANASKHKAMSYGRMEEATRKLEEQVKKLLEEAAALDAQEDERYGKGRRGDELPEEMKDPATRAERLKEAKRRLEADKKRALAAEKKKRVKKIRRAQQDLEQEARHKAEQKGQKPEEAKPESKAQRNFTDPDSRIMKRDGSFQQSYNAQVAVDAETQLIVAQEVGQSPSDARQLEPMVAQVEANTGLLPKELSADSGYFCREDIEQVQQRGVEPFVAPGRSKHGQEPVPAPRGRPPKALSFKERMGRKLQTKRGRRAYARRKVTAEPVIGQVKNTVLKGFSLRGLRKVRGEFSLACAVHNLKKLWKQTWELPSRAALAS</sequence>
<dbReference type="EMBL" id="JAQNDM010000002">
    <property type="protein sequence ID" value="MDC0714642.1"/>
    <property type="molecule type" value="Genomic_DNA"/>
</dbReference>
<dbReference type="EMBL" id="JAQNDM010000002">
    <property type="protein sequence ID" value="MDC0708841.1"/>
    <property type="molecule type" value="Genomic_DNA"/>
</dbReference>
<organism evidence="6 7">
    <name type="scientific">Stigmatella ashevillensis</name>
    <dbReference type="NCBI Taxonomy" id="2995309"/>
    <lineage>
        <taxon>Bacteria</taxon>
        <taxon>Pseudomonadati</taxon>
        <taxon>Myxococcota</taxon>
        <taxon>Myxococcia</taxon>
        <taxon>Myxococcales</taxon>
        <taxon>Cystobacterineae</taxon>
        <taxon>Archangiaceae</taxon>
        <taxon>Stigmatella</taxon>
    </lineage>
</organism>
<dbReference type="InterPro" id="IPR047629">
    <property type="entry name" value="IS1182_transpos"/>
</dbReference>
<dbReference type="PANTHER" id="PTHR33408:SF2">
    <property type="entry name" value="TRANSPOSASE DDE DOMAIN-CONTAINING PROTEIN"/>
    <property type="match status" value="1"/>
</dbReference>
<feature type="compositionally biased region" description="Basic and acidic residues" evidence="1">
    <location>
        <begin position="187"/>
        <end position="231"/>
    </location>
</feature>
<dbReference type="RefSeq" id="WP_272146070.1">
    <property type="nucleotide sequence ID" value="NZ_JAQNDM010000002.1"/>
</dbReference>
<dbReference type="EMBL" id="JAQNDM010000002">
    <property type="protein sequence ID" value="MDC0714780.1"/>
    <property type="molecule type" value="Genomic_DNA"/>
</dbReference>
<evidence type="ECO:0000313" key="4">
    <source>
        <dbReference type="EMBL" id="MDC0708841.1"/>
    </source>
</evidence>
<evidence type="ECO:0000313" key="7">
    <source>
        <dbReference type="Proteomes" id="UP001221838"/>
    </source>
</evidence>
<name>A0ABT5DM91_9BACT</name>
<feature type="domain" description="Transposase InsH N-terminal" evidence="3">
    <location>
        <begin position="34"/>
        <end position="112"/>
    </location>
</feature>
<keyword evidence="7" id="KW-1185">Reference proteome</keyword>
<feature type="domain" description="Transposase IS4-like" evidence="2">
    <location>
        <begin position="280"/>
        <end position="447"/>
    </location>
</feature>
<evidence type="ECO:0000259" key="3">
    <source>
        <dbReference type="Pfam" id="PF05598"/>
    </source>
</evidence>
<evidence type="ECO:0000313" key="5">
    <source>
        <dbReference type="EMBL" id="MDC0714642.1"/>
    </source>
</evidence>
<proteinExistence type="predicted"/>
<feature type="compositionally biased region" description="Basic and acidic residues" evidence="1">
    <location>
        <begin position="242"/>
        <end position="283"/>
    </location>
</feature>
<dbReference type="Proteomes" id="UP001221838">
    <property type="component" value="Unassembled WGS sequence"/>
</dbReference>
<dbReference type="InterPro" id="IPR002559">
    <property type="entry name" value="Transposase_11"/>
</dbReference>
<evidence type="ECO:0000256" key="1">
    <source>
        <dbReference type="SAM" id="MobiDB-lite"/>
    </source>
</evidence>
<feature type="compositionally biased region" description="Basic residues" evidence="1">
    <location>
        <begin position="232"/>
        <end position="241"/>
    </location>
</feature>
<comment type="caution">
    <text evidence="6">The sequence shown here is derived from an EMBL/GenBank/DDBJ whole genome shotgun (WGS) entry which is preliminary data.</text>
</comment>
<feature type="region of interest" description="Disordered" evidence="1">
    <location>
        <begin position="362"/>
        <end position="384"/>
    </location>
</feature>
<feature type="region of interest" description="Disordered" evidence="1">
    <location>
        <begin position="183"/>
        <end position="283"/>
    </location>
</feature>
<dbReference type="NCBIfam" id="NF033551">
    <property type="entry name" value="transpos_IS1182"/>
    <property type="match status" value="1"/>
</dbReference>
<evidence type="ECO:0000313" key="6">
    <source>
        <dbReference type="EMBL" id="MDC0714780.1"/>
    </source>
</evidence>
<dbReference type="InterPro" id="IPR008490">
    <property type="entry name" value="Transposase_InsH_N"/>
</dbReference>
<dbReference type="PANTHER" id="PTHR33408">
    <property type="entry name" value="TRANSPOSASE"/>
    <property type="match status" value="1"/>
</dbReference>